<evidence type="ECO:0000313" key="3">
    <source>
        <dbReference type="Proteomes" id="UP000193207"/>
    </source>
</evidence>
<evidence type="ECO:0000256" key="1">
    <source>
        <dbReference type="SAM" id="Phobius"/>
    </source>
</evidence>
<dbReference type="EMBL" id="FWFU01000001">
    <property type="protein sequence ID" value="SLN24156.1"/>
    <property type="molecule type" value="Genomic_DNA"/>
</dbReference>
<dbReference type="Pfam" id="PF13975">
    <property type="entry name" value="gag-asp_proteas"/>
    <property type="match status" value="1"/>
</dbReference>
<dbReference type="InterPro" id="IPR034122">
    <property type="entry name" value="Retropepsin-like_bacterial"/>
</dbReference>
<dbReference type="NCBIfam" id="TIGR02281">
    <property type="entry name" value="clan_AA_DTGA"/>
    <property type="match status" value="1"/>
</dbReference>
<keyword evidence="1" id="KW-0472">Membrane</keyword>
<protein>
    <recommendedName>
        <fullName evidence="4">Retroviral aspartyl protease</fullName>
    </recommendedName>
</protein>
<sequence length="196" mass="21199">MSRMDNSDYASLIYLVLLGGAVLMWFFAQNRASMGKLTQQALVWGLIFVGVIAAVGLWGDIRQTVRPSQTVLAQDQRIELPRSPDGHYYLTAEVNGTPVRFVVDTGASQIVLTLADARAAGIDTDGLAYVGRANTANGTVRTAPVRLDRLSIGPIEDHDLRAVVNEGSMSESLLGMDYLQRYSSVEIGGGKLVLSR</sequence>
<accession>A0A1X6YKW0</accession>
<feature type="transmembrane region" description="Helical" evidence="1">
    <location>
        <begin position="41"/>
        <end position="59"/>
    </location>
</feature>
<dbReference type="InterPro" id="IPR021109">
    <property type="entry name" value="Peptidase_aspartic_dom_sf"/>
</dbReference>
<dbReference type="InterPro" id="IPR011969">
    <property type="entry name" value="Clan_AA_Asp_peptidase_C"/>
</dbReference>
<dbReference type="SUPFAM" id="SSF50630">
    <property type="entry name" value="Acid proteases"/>
    <property type="match status" value="1"/>
</dbReference>
<keyword evidence="3" id="KW-1185">Reference proteome</keyword>
<dbReference type="Gene3D" id="2.40.70.10">
    <property type="entry name" value="Acid Proteases"/>
    <property type="match status" value="1"/>
</dbReference>
<dbReference type="CDD" id="cd05483">
    <property type="entry name" value="retropepsin_like_bacteria"/>
    <property type="match status" value="1"/>
</dbReference>
<organism evidence="2 3">
    <name type="scientific">Roseovarius halotolerans</name>
    <dbReference type="NCBI Taxonomy" id="505353"/>
    <lineage>
        <taxon>Bacteria</taxon>
        <taxon>Pseudomonadati</taxon>
        <taxon>Pseudomonadota</taxon>
        <taxon>Alphaproteobacteria</taxon>
        <taxon>Rhodobacterales</taxon>
        <taxon>Roseobacteraceae</taxon>
        <taxon>Roseovarius</taxon>
    </lineage>
</organism>
<name>A0A1X6YKW0_9RHOB</name>
<dbReference type="AlphaFoldDB" id="A0A1X6YKW0"/>
<gene>
    <name evidence="2" type="ORF">ROH8110_01003</name>
</gene>
<dbReference type="Proteomes" id="UP000193207">
    <property type="component" value="Unassembled WGS sequence"/>
</dbReference>
<reference evidence="2 3" key="1">
    <citation type="submission" date="2017-03" db="EMBL/GenBank/DDBJ databases">
        <authorList>
            <person name="Afonso C.L."/>
            <person name="Miller P.J."/>
            <person name="Scott M.A."/>
            <person name="Spackman E."/>
            <person name="Goraichik I."/>
            <person name="Dimitrov K.M."/>
            <person name="Suarez D.L."/>
            <person name="Swayne D.E."/>
        </authorList>
    </citation>
    <scope>NUCLEOTIDE SEQUENCE [LARGE SCALE GENOMIC DNA]</scope>
    <source>
        <strain evidence="2 3">CECT 8110</strain>
    </source>
</reference>
<keyword evidence="1" id="KW-0812">Transmembrane</keyword>
<evidence type="ECO:0000313" key="2">
    <source>
        <dbReference type="EMBL" id="SLN24156.1"/>
    </source>
</evidence>
<keyword evidence="1" id="KW-1133">Transmembrane helix</keyword>
<proteinExistence type="predicted"/>
<evidence type="ECO:0008006" key="4">
    <source>
        <dbReference type="Google" id="ProtNLM"/>
    </source>
</evidence>
<feature type="transmembrane region" description="Helical" evidence="1">
    <location>
        <begin position="12"/>
        <end position="29"/>
    </location>
</feature>